<evidence type="ECO:0000313" key="7">
    <source>
        <dbReference type="EMBL" id="PHH54945.1"/>
    </source>
</evidence>
<keyword evidence="4 6" id="KW-1133">Transmembrane helix</keyword>
<evidence type="ECO:0000313" key="8">
    <source>
        <dbReference type="Proteomes" id="UP000222788"/>
    </source>
</evidence>
<dbReference type="InterPro" id="IPR019334">
    <property type="entry name" value="TMEM170A/B/YPR153W-like"/>
</dbReference>
<dbReference type="PANTHER" id="PTHR22779">
    <property type="entry name" value="SD17342P"/>
    <property type="match status" value="1"/>
</dbReference>
<dbReference type="Proteomes" id="UP000222788">
    <property type="component" value="Unassembled WGS sequence"/>
</dbReference>
<feature type="transmembrane region" description="Helical" evidence="6">
    <location>
        <begin position="119"/>
        <end position="139"/>
    </location>
</feature>
<keyword evidence="5 6" id="KW-0472">Membrane</keyword>
<dbReference type="AlphaFoldDB" id="A0A2C5XBK3"/>
<dbReference type="EMBL" id="APWK03000017">
    <property type="protein sequence ID" value="PHH54945.1"/>
    <property type="molecule type" value="Genomic_DNA"/>
</dbReference>
<evidence type="ECO:0000256" key="4">
    <source>
        <dbReference type="ARBA" id="ARBA00022989"/>
    </source>
</evidence>
<organism evidence="7 8">
    <name type="scientific">Ceratocystis fimbriata CBS 114723</name>
    <dbReference type="NCBI Taxonomy" id="1035309"/>
    <lineage>
        <taxon>Eukaryota</taxon>
        <taxon>Fungi</taxon>
        <taxon>Dikarya</taxon>
        <taxon>Ascomycota</taxon>
        <taxon>Pezizomycotina</taxon>
        <taxon>Sordariomycetes</taxon>
        <taxon>Hypocreomycetidae</taxon>
        <taxon>Microascales</taxon>
        <taxon>Ceratocystidaceae</taxon>
        <taxon>Ceratocystis</taxon>
    </lineage>
</organism>
<dbReference type="Pfam" id="PF10190">
    <property type="entry name" value="Tmemb_170"/>
    <property type="match status" value="1"/>
</dbReference>
<feature type="transmembrane region" description="Helical" evidence="6">
    <location>
        <begin position="42"/>
        <end position="68"/>
    </location>
</feature>
<accession>A0A2C5XBK3</accession>
<dbReference type="STRING" id="1035309.A0A2C5XBK3"/>
<evidence type="ECO:0000256" key="6">
    <source>
        <dbReference type="SAM" id="Phobius"/>
    </source>
</evidence>
<sequence>MTSSSFHYPPLDYKCPDFPGLTWHVLDYPVTRQHSLYYMKDIWRFTVIWTLILFVSFHAGAALLAWIMHGSKRTAWKYMWAVPLVYCAVAAAQAVIAGSVMGVLLGAVYRSAYFYMSPWIPFIWGWINVLVILLSSFSIQGGL</sequence>
<reference evidence="7 8" key="1">
    <citation type="journal article" date="2013" name="Fungal Biol.">
        <title>Analysis of microsatellite markers in the genome of the plant pathogen Ceratocystis fimbriata.</title>
        <authorList>
            <person name="Simpson M.C."/>
            <person name="Wilken P.M."/>
            <person name="Coetzee M.P."/>
            <person name="Wingfield M.J."/>
            <person name="Wingfield B.D."/>
        </authorList>
    </citation>
    <scope>NUCLEOTIDE SEQUENCE [LARGE SCALE GENOMIC DNA]</scope>
    <source>
        <strain evidence="7 8">CBS 114723</strain>
    </source>
</reference>
<evidence type="ECO:0000256" key="5">
    <source>
        <dbReference type="ARBA" id="ARBA00023136"/>
    </source>
</evidence>
<keyword evidence="3 6" id="KW-0812">Transmembrane</keyword>
<protein>
    <submittedName>
        <fullName evidence="7">Uncharacterized protein YPR153W</fullName>
    </submittedName>
</protein>
<comment type="subcellular location">
    <subcellularLocation>
        <location evidence="1">Membrane</location>
        <topology evidence="1">Multi-pass membrane protein</topology>
    </subcellularLocation>
</comment>
<evidence type="ECO:0000256" key="3">
    <source>
        <dbReference type="ARBA" id="ARBA00022692"/>
    </source>
</evidence>
<comment type="similarity">
    <text evidence="2">Belongs to the TMEM170 family.</text>
</comment>
<proteinExistence type="inferred from homology"/>
<evidence type="ECO:0000256" key="2">
    <source>
        <dbReference type="ARBA" id="ARBA00006325"/>
    </source>
</evidence>
<dbReference type="GO" id="GO:0016020">
    <property type="term" value="C:membrane"/>
    <property type="evidence" value="ECO:0007669"/>
    <property type="project" value="UniProtKB-SubCell"/>
</dbReference>
<gene>
    <name evidence="7" type="primary">YPR153W</name>
    <name evidence="7" type="ORF">CFIMG_001628RA</name>
</gene>
<dbReference type="OrthoDB" id="2131401at2759"/>
<evidence type="ECO:0000256" key="1">
    <source>
        <dbReference type="ARBA" id="ARBA00004141"/>
    </source>
</evidence>
<keyword evidence="8" id="KW-1185">Reference proteome</keyword>
<feature type="transmembrane region" description="Helical" evidence="6">
    <location>
        <begin position="80"/>
        <end position="107"/>
    </location>
</feature>
<reference evidence="7 8" key="2">
    <citation type="journal article" date="2013" name="IMA Fungus">
        <title>IMA Genome-F 1: Ceratocystis fimbriata: Draft nuclear genome sequence for the plant pathogen, Ceratocystis fimbriata.</title>
        <authorList>
            <person name="Wilken P.M."/>
            <person name="Steenkamp E.T."/>
            <person name="Wingfield M.J."/>
            <person name="de Beer Z.W."/>
            <person name="Wingfield B.D."/>
        </authorList>
    </citation>
    <scope>NUCLEOTIDE SEQUENCE [LARGE SCALE GENOMIC DNA]</scope>
    <source>
        <strain evidence="7 8">CBS 114723</strain>
    </source>
</reference>
<dbReference type="PANTHER" id="PTHR22779:SF6">
    <property type="entry name" value="SD17342P"/>
    <property type="match status" value="1"/>
</dbReference>
<comment type="caution">
    <text evidence="7">The sequence shown here is derived from an EMBL/GenBank/DDBJ whole genome shotgun (WGS) entry which is preliminary data.</text>
</comment>
<name>A0A2C5XBK3_9PEZI</name>